<sequence>MGVAAGFGTQQCHGVVGDCGPFTKEGARAGIEEDASGVVGPGIVVMQGLHEGIPESVLIWTDVLEVAGVEVAGIVHQDVDATESLHR</sequence>
<accession>A0A318RCW6</accession>
<dbReference type="Proteomes" id="UP000247591">
    <property type="component" value="Unassembled WGS sequence"/>
</dbReference>
<keyword evidence="2" id="KW-1185">Reference proteome</keyword>
<reference evidence="1 2" key="1">
    <citation type="submission" date="2018-06" db="EMBL/GenBank/DDBJ databases">
        <title>Genomic Encyclopedia of Type Strains, Phase IV (KMG-IV): sequencing the most valuable type-strain genomes for metagenomic binning, comparative biology and taxonomic classification.</title>
        <authorList>
            <person name="Goeker M."/>
        </authorList>
    </citation>
    <scope>NUCLEOTIDE SEQUENCE [LARGE SCALE GENOMIC DNA]</scope>
    <source>
        <strain evidence="1 2">DSM 45521</strain>
    </source>
</reference>
<protein>
    <submittedName>
        <fullName evidence="1">Uncharacterized protein</fullName>
    </submittedName>
</protein>
<evidence type="ECO:0000313" key="1">
    <source>
        <dbReference type="EMBL" id="PYE11171.1"/>
    </source>
</evidence>
<dbReference type="AlphaFoldDB" id="A0A318RCW6"/>
<proteinExistence type="predicted"/>
<dbReference type="EMBL" id="QJSP01000036">
    <property type="protein sequence ID" value="PYE11171.1"/>
    <property type="molecule type" value="Genomic_DNA"/>
</dbReference>
<evidence type="ECO:0000313" key="2">
    <source>
        <dbReference type="Proteomes" id="UP000247591"/>
    </source>
</evidence>
<organism evidence="1 2">
    <name type="scientific">Williamsia limnetica</name>
    <dbReference type="NCBI Taxonomy" id="882452"/>
    <lineage>
        <taxon>Bacteria</taxon>
        <taxon>Bacillati</taxon>
        <taxon>Actinomycetota</taxon>
        <taxon>Actinomycetes</taxon>
        <taxon>Mycobacteriales</taxon>
        <taxon>Nocardiaceae</taxon>
        <taxon>Williamsia</taxon>
    </lineage>
</organism>
<comment type="caution">
    <text evidence="1">The sequence shown here is derived from an EMBL/GenBank/DDBJ whole genome shotgun (WGS) entry which is preliminary data.</text>
</comment>
<gene>
    <name evidence="1" type="ORF">DFR67_13615</name>
</gene>
<name>A0A318RCW6_WILLI</name>